<evidence type="ECO:0000256" key="1">
    <source>
        <dbReference type="ARBA" id="ARBA00022448"/>
    </source>
</evidence>
<feature type="binding site" evidence="12">
    <location>
        <position position="581"/>
    </location>
    <ligand>
        <name>NADP(+)</name>
        <dbReference type="ChEBI" id="CHEBI:58349"/>
    </ligand>
</feature>
<evidence type="ECO:0000256" key="8">
    <source>
        <dbReference type="ARBA" id="ARBA00023002"/>
    </source>
</evidence>
<evidence type="ECO:0000256" key="6">
    <source>
        <dbReference type="ARBA" id="ARBA00022857"/>
    </source>
</evidence>
<evidence type="ECO:0000256" key="4">
    <source>
        <dbReference type="ARBA" id="ARBA00022643"/>
    </source>
</evidence>
<dbReference type="Gene3D" id="3.40.50.80">
    <property type="entry name" value="Nucleotide-binding domain of ferredoxin-NADP reductase (FNR) module"/>
    <property type="match status" value="1"/>
</dbReference>
<dbReference type="GO" id="GO:0070814">
    <property type="term" value="P:hydrogen sulfide biosynthetic process"/>
    <property type="evidence" value="ECO:0007669"/>
    <property type="project" value="UniProtKB-UniPathway"/>
</dbReference>
<accession>A0A423PMR1</accession>
<evidence type="ECO:0000256" key="9">
    <source>
        <dbReference type="ARBA" id="ARBA00023192"/>
    </source>
</evidence>
<proteinExistence type="predicted"/>
<dbReference type="InterPro" id="IPR039261">
    <property type="entry name" value="FNR_nucleotide-bd"/>
</dbReference>
<dbReference type="PIRSF" id="PIRSF000207">
    <property type="entry name" value="SiR-FP_CysJ"/>
    <property type="match status" value="1"/>
</dbReference>
<dbReference type="EC" id="1.8.1.2" evidence="11"/>
<evidence type="ECO:0000256" key="7">
    <source>
        <dbReference type="ARBA" id="ARBA00022982"/>
    </source>
</evidence>
<name>A0A423PMR1_9GAMM</name>
<dbReference type="InterPro" id="IPR017927">
    <property type="entry name" value="FAD-bd_FR_type"/>
</dbReference>
<comment type="function">
    <text evidence="11">Component of the sulfite reductase complex that catalyzes the 6-electron reduction of sulfite to sulfide. This is one of several activities required for the biosynthesis of L-cysteine from sulfate. The flavoprotein component catalyzes the electron flow from NADPH -&gt; FAD -&gt; FMN to the hemoprotein component.</text>
</comment>
<dbReference type="InterPro" id="IPR017938">
    <property type="entry name" value="Riboflavin_synthase-like_b-brl"/>
</dbReference>
<keyword evidence="1 11" id="KW-0813">Transport</keyword>
<dbReference type="FunFam" id="3.40.50.80:FF:000001">
    <property type="entry name" value="NADPH--cytochrome P450 reductase 1"/>
    <property type="match status" value="1"/>
</dbReference>
<comment type="subunit">
    <text evidence="11">Alpha(8)-beta(8). The alpha component is a flavoprotein, the beta component is a hemoprotein.</text>
</comment>
<dbReference type="InterPro" id="IPR010199">
    <property type="entry name" value="CysJ"/>
</dbReference>
<dbReference type="GO" id="GO:0010181">
    <property type="term" value="F:FMN binding"/>
    <property type="evidence" value="ECO:0007669"/>
    <property type="project" value="InterPro"/>
</dbReference>
<feature type="binding site" evidence="12">
    <location>
        <position position="431"/>
    </location>
    <ligand>
        <name>FAD</name>
        <dbReference type="ChEBI" id="CHEBI:57692"/>
    </ligand>
</feature>
<feature type="domain" description="FAD-binding FR-type" evidence="14">
    <location>
        <begin position="252"/>
        <end position="468"/>
    </location>
</feature>
<dbReference type="PROSITE" id="PS51384">
    <property type="entry name" value="FAD_FR"/>
    <property type="match status" value="1"/>
</dbReference>
<dbReference type="Gene3D" id="3.40.50.360">
    <property type="match status" value="1"/>
</dbReference>
<dbReference type="CDD" id="cd06199">
    <property type="entry name" value="SiR"/>
    <property type="match status" value="1"/>
</dbReference>
<feature type="binding site" evidence="12">
    <location>
        <begin position="440"/>
        <end position="443"/>
    </location>
    <ligand>
        <name>FAD</name>
        <dbReference type="ChEBI" id="CHEBI:57692"/>
    </ligand>
</feature>
<comment type="catalytic activity">
    <reaction evidence="10 11">
        <text>hydrogen sulfide + 3 NADP(+) + 3 H2O = sulfite + 3 NADPH + 4 H(+)</text>
        <dbReference type="Rhea" id="RHEA:13801"/>
        <dbReference type="ChEBI" id="CHEBI:15377"/>
        <dbReference type="ChEBI" id="CHEBI:15378"/>
        <dbReference type="ChEBI" id="CHEBI:17359"/>
        <dbReference type="ChEBI" id="CHEBI:29919"/>
        <dbReference type="ChEBI" id="CHEBI:57783"/>
        <dbReference type="ChEBI" id="CHEBI:58349"/>
        <dbReference type="EC" id="1.8.1.2"/>
    </reaction>
</comment>
<comment type="cofactor">
    <cofactor evidence="11 12">
        <name>FMN</name>
        <dbReference type="ChEBI" id="CHEBI:58210"/>
    </cofactor>
    <text evidence="11 12">Binds 1 FMN per subunit.</text>
</comment>
<evidence type="ECO:0000256" key="12">
    <source>
        <dbReference type="PIRSR" id="PIRSR000207-1"/>
    </source>
</evidence>
<dbReference type="SUPFAM" id="SSF52218">
    <property type="entry name" value="Flavoproteins"/>
    <property type="match status" value="1"/>
</dbReference>
<protein>
    <recommendedName>
        <fullName evidence="11">Sulfite reductase [NADPH] flavoprotein alpha-component</fullName>
        <shortName evidence="11">SiR-FP</shortName>
        <ecNumber evidence="11">1.8.1.2</ecNumber>
    </recommendedName>
</protein>
<dbReference type="UniPathway" id="UPA00140">
    <property type="reaction ID" value="UER00207"/>
</dbReference>
<dbReference type="FunCoup" id="A0A423PMR1">
    <property type="interactions" value="430"/>
</dbReference>
<evidence type="ECO:0000256" key="3">
    <source>
        <dbReference type="ARBA" id="ARBA00022630"/>
    </source>
</evidence>
<comment type="cofactor">
    <cofactor evidence="11 12">
        <name>FAD</name>
        <dbReference type="ChEBI" id="CHEBI:57692"/>
    </cofactor>
    <text evidence="11 12">Binds 1 FAD per subunit.</text>
</comment>
<keyword evidence="6 11" id="KW-0521">NADP</keyword>
<dbReference type="RefSeq" id="WP_123658586.1">
    <property type="nucleotide sequence ID" value="NZ_AYKG01000033.1"/>
</dbReference>
<dbReference type="EMBL" id="AYKG01000033">
    <property type="protein sequence ID" value="ROO26791.1"/>
    <property type="molecule type" value="Genomic_DNA"/>
</dbReference>
<organism evidence="15 16">
    <name type="scientific">Salinisphaera japonica YTM-1</name>
    <dbReference type="NCBI Taxonomy" id="1209778"/>
    <lineage>
        <taxon>Bacteria</taxon>
        <taxon>Pseudomonadati</taxon>
        <taxon>Pseudomonadota</taxon>
        <taxon>Gammaproteobacteria</taxon>
        <taxon>Salinisphaerales</taxon>
        <taxon>Salinisphaeraceae</taxon>
        <taxon>Salinisphaera</taxon>
    </lineage>
</organism>
<dbReference type="InterPro" id="IPR001709">
    <property type="entry name" value="Flavoprot_Pyr_Nucl_cyt_Rdtase"/>
</dbReference>
<comment type="pathway">
    <text evidence="11">Sulfur metabolism; hydrogen sulfide biosynthesis; hydrogen sulfide from sulfite (NADPH route): step 1/1.</text>
</comment>
<feature type="binding site" evidence="12">
    <location>
        <position position="340"/>
    </location>
    <ligand>
        <name>FAD</name>
        <dbReference type="ChEBI" id="CHEBI:57692"/>
    </ligand>
</feature>
<dbReference type="AlphaFoldDB" id="A0A423PMR1"/>
<comment type="caution">
    <text evidence="15">The sequence shown here is derived from an EMBL/GenBank/DDBJ whole genome shotgun (WGS) entry which is preliminary data.</text>
</comment>
<dbReference type="NCBIfam" id="TIGR01931">
    <property type="entry name" value="cysJ"/>
    <property type="match status" value="1"/>
</dbReference>
<feature type="binding site" evidence="12">
    <location>
        <begin position="539"/>
        <end position="540"/>
    </location>
    <ligand>
        <name>NADP(+)</name>
        <dbReference type="ChEBI" id="CHEBI:58349"/>
    </ligand>
</feature>
<keyword evidence="5 11" id="KW-0274">FAD</keyword>
<dbReference type="Proteomes" id="UP000285310">
    <property type="component" value="Unassembled WGS sequence"/>
</dbReference>
<dbReference type="PROSITE" id="PS50902">
    <property type="entry name" value="FLAVODOXIN_LIKE"/>
    <property type="match status" value="1"/>
</dbReference>
<dbReference type="InterPro" id="IPR023173">
    <property type="entry name" value="NADPH_Cyt_P450_Rdtase_alpha"/>
</dbReference>
<evidence type="ECO:0000256" key="2">
    <source>
        <dbReference type="ARBA" id="ARBA00022605"/>
    </source>
</evidence>
<feature type="binding site" evidence="12">
    <location>
        <begin position="407"/>
        <end position="410"/>
    </location>
    <ligand>
        <name>FAD</name>
        <dbReference type="ChEBI" id="CHEBI:57692"/>
    </ligand>
</feature>
<dbReference type="InterPro" id="IPR001433">
    <property type="entry name" value="OxRdtase_FAD/NAD-bd"/>
</dbReference>
<dbReference type="Gene3D" id="1.20.990.10">
    <property type="entry name" value="NADPH-cytochrome p450 Reductase, Chain A, domain 3"/>
    <property type="match status" value="1"/>
</dbReference>
<evidence type="ECO:0000259" key="14">
    <source>
        <dbReference type="PROSITE" id="PS51384"/>
    </source>
</evidence>
<dbReference type="InterPro" id="IPR003097">
    <property type="entry name" value="CysJ-like_FAD-binding"/>
</dbReference>
<evidence type="ECO:0000256" key="11">
    <source>
        <dbReference type="PIRNR" id="PIRNR000207"/>
    </source>
</evidence>
<keyword evidence="2 11" id="KW-0028">Amino-acid biosynthesis</keyword>
<gene>
    <name evidence="15" type="primary">cysJ</name>
    <name evidence="15" type="ORF">SAJA_10470</name>
</gene>
<keyword evidence="9 11" id="KW-0198">Cysteine biosynthesis</keyword>
<dbReference type="GO" id="GO:0005829">
    <property type="term" value="C:cytosol"/>
    <property type="evidence" value="ECO:0007669"/>
    <property type="project" value="TreeGrafter"/>
</dbReference>
<dbReference type="PRINTS" id="PR00369">
    <property type="entry name" value="FLAVODOXIN"/>
</dbReference>
<dbReference type="PANTHER" id="PTHR19384:SF128">
    <property type="entry name" value="NADPH OXIDOREDUCTASE A"/>
    <property type="match status" value="1"/>
</dbReference>
<dbReference type="Pfam" id="PF00258">
    <property type="entry name" value="Flavodoxin_1"/>
    <property type="match status" value="1"/>
</dbReference>
<feature type="binding site" evidence="12">
    <location>
        <position position="619"/>
    </location>
    <ligand>
        <name>FAD</name>
        <dbReference type="ChEBI" id="CHEBI:57692"/>
    </ligand>
</feature>
<reference evidence="15 16" key="1">
    <citation type="submission" date="2013-10" db="EMBL/GenBank/DDBJ databases">
        <title>Salinisphaera japonica YTM-1 Genome Sequencing.</title>
        <authorList>
            <person name="Lai Q."/>
            <person name="Li C."/>
            <person name="Shao Z."/>
        </authorList>
    </citation>
    <scope>NUCLEOTIDE SEQUENCE [LARGE SCALE GENOMIC DNA]</scope>
    <source>
        <strain evidence="15 16">YTM-1</strain>
    </source>
</reference>
<feature type="binding site" evidence="12">
    <location>
        <begin position="545"/>
        <end position="549"/>
    </location>
    <ligand>
        <name>NADP(+)</name>
        <dbReference type="ChEBI" id="CHEBI:58349"/>
    </ligand>
</feature>
<evidence type="ECO:0000313" key="15">
    <source>
        <dbReference type="EMBL" id="ROO26791.1"/>
    </source>
</evidence>
<feature type="binding site" evidence="12">
    <location>
        <begin position="425"/>
        <end position="427"/>
    </location>
    <ligand>
        <name>FAD</name>
        <dbReference type="ChEBI" id="CHEBI:57692"/>
    </ligand>
</feature>
<dbReference type="InterPro" id="IPR001094">
    <property type="entry name" value="Flavdoxin-like"/>
</dbReference>
<evidence type="ECO:0000259" key="13">
    <source>
        <dbReference type="PROSITE" id="PS50902"/>
    </source>
</evidence>
<dbReference type="PANTHER" id="PTHR19384">
    <property type="entry name" value="NITRIC OXIDE SYNTHASE-RELATED"/>
    <property type="match status" value="1"/>
</dbReference>
<keyword evidence="4 11" id="KW-0288">FMN</keyword>
<dbReference type="GO" id="GO:0050660">
    <property type="term" value="F:flavin adenine dinucleotide binding"/>
    <property type="evidence" value="ECO:0007669"/>
    <property type="project" value="InterPro"/>
</dbReference>
<dbReference type="Gene3D" id="2.40.30.10">
    <property type="entry name" value="Translation factors"/>
    <property type="match status" value="1"/>
</dbReference>
<dbReference type="Pfam" id="PF00175">
    <property type="entry name" value="NAD_binding_1"/>
    <property type="match status" value="1"/>
</dbReference>
<dbReference type="InterPro" id="IPR029039">
    <property type="entry name" value="Flavoprotein-like_sf"/>
</dbReference>
<evidence type="ECO:0000256" key="5">
    <source>
        <dbReference type="ARBA" id="ARBA00022827"/>
    </source>
</evidence>
<dbReference type="Pfam" id="PF00667">
    <property type="entry name" value="FAD_binding_1"/>
    <property type="match status" value="1"/>
</dbReference>
<dbReference type="OrthoDB" id="9816402at2"/>
<feature type="domain" description="Flavodoxin-like" evidence="13">
    <location>
        <begin position="76"/>
        <end position="214"/>
    </location>
</feature>
<dbReference type="InterPro" id="IPR008254">
    <property type="entry name" value="Flavodoxin/NO_synth"/>
</dbReference>
<keyword evidence="16" id="KW-1185">Reference proteome</keyword>
<dbReference type="GO" id="GO:0004783">
    <property type="term" value="F:sulfite reductase (NADPH) activity"/>
    <property type="evidence" value="ECO:0007669"/>
    <property type="project" value="UniProtKB-EC"/>
</dbReference>
<dbReference type="GO" id="GO:0019344">
    <property type="term" value="P:cysteine biosynthetic process"/>
    <property type="evidence" value="ECO:0007669"/>
    <property type="project" value="UniProtKB-KW"/>
</dbReference>
<dbReference type="SUPFAM" id="SSF63380">
    <property type="entry name" value="Riboflavin synthase domain-like"/>
    <property type="match status" value="1"/>
</dbReference>
<keyword evidence="7 11" id="KW-0249">Electron transport</keyword>
<keyword evidence="3 11" id="KW-0285">Flavoprotein</keyword>
<keyword evidence="8 11" id="KW-0560">Oxidoreductase</keyword>
<dbReference type="SUPFAM" id="SSF52343">
    <property type="entry name" value="Ferredoxin reductase-like, C-terminal NADP-linked domain"/>
    <property type="match status" value="1"/>
</dbReference>
<evidence type="ECO:0000256" key="10">
    <source>
        <dbReference type="ARBA" id="ARBA00052219"/>
    </source>
</evidence>
<feature type="binding site" evidence="12">
    <location>
        <begin position="82"/>
        <end position="87"/>
    </location>
    <ligand>
        <name>FMN</name>
        <dbReference type="ChEBI" id="CHEBI:58210"/>
    </ligand>
</feature>
<dbReference type="PRINTS" id="PR00371">
    <property type="entry name" value="FPNCR"/>
</dbReference>
<feature type="binding site" evidence="12">
    <location>
        <begin position="129"/>
        <end position="132"/>
    </location>
    <ligand>
        <name>FMN</name>
        <dbReference type="ChEBI" id="CHEBI:58210"/>
    </ligand>
</feature>
<evidence type="ECO:0000313" key="16">
    <source>
        <dbReference type="Proteomes" id="UP000285310"/>
    </source>
</evidence>
<sequence length="619" mass="67349">MSTLFVDEHSSPLDAQQAAQLSGLLQTLSASQATWLSGYLSGLNAQGALGATAQAPAAQPAAAAAPAAQSAPAEPLTILYGSQTGNAEDVAEQLAERANADGLTANAVDMLDYKPRDLKKEKNVVVLVSTHGEGDPPDNAEELHEFVHGKKAPKLEGMNFSVLAFGDTSYEQFCQTGKDFDAQFEKLGANRVVDRVDLDVDFDDRVESWIDDVIAKFKEATGAGQAHANVTPMPGASAQPAGAQAPASYSRKNPFAAEVLTNVVMNGRGSDKEVHHIELDTEDSGLTWEPGDSLGIIPANDPDVVAELIGALGAAADDEVTGIDGEVSLEHALTHQYEITTLTRPFIEKYAERAANDELNALLAEDAREQLAEYIDGRFIIDLVEDYPIEGMAGADFVRLLRKLPPRLYSIASSHAANPDEIHLTVAAVRYETHGRKRHGVASAQLADRSEDTNLPIYIDHNKNFKLPTDDSAPIIMIGPGTGIAPFRAFVEEREERGAEGKNWVFFGAQHFRTDFYYQTDWLRWREEGLLTRMDVAFSRDQADKIYVQDKIREAGAEVYQWIEDGATVYVCGDANAMAADVHDALLDVIGEQAGINAEDAAGYLKNLQKEKRYQRDVY</sequence>
<dbReference type="InParanoid" id="A0A423PMR1"/>